<dbReference type="AlphaFoldDB" id="A0AA41SC78"/>
<evidence type="ECO:0000313" key="4">
    <source>
        <dbReference type="EMBL" id="MCL7031853.1"/>
    </source>
</evidence>
<dbReference type="PANTHER" id="PTHR46116">
    <property type="entry name" value="(E3-INDEPENDENT) E2 UBIQUITIN-CONJUGATING ENZYME"/>
    <property type="match status" value="1"/>
</dbReference>
<dbReference type="InterPro" id="IPR016135">
    <property type="entry name" value="UBQ-conjugating_enzyme/RWD"/>
</dbReference>
<sequence>MESFAAGKEDQGLQKRLNRDEYGYFKHKKRFKQFGVIVNDDLLVHGDEYNAGWKLHEEDLLTKRIKEEWRILMEGLPDTIFVRAYERNNNHLLRAVILGGKGTPLQDGLFFFDISFPPSYPNDPPIVTYHSYGYELHPDLESDGKVCLDLLNTSTRKKWSTNLSKANILKVLLSIQENILNSNPDKPKKIILSLDSNEETFRSNGETMLNVMHKPPKDFEFFVEHYFRTHARTILRACLAYTDRNLQDDIYSRLYEAFLMNGSALNYFDL</sequence>
<reference evidence="4" key="1">
    <citation type="submission" date="2022-03" db="EMBL/GenBank/DDBJ databases">
        <title>A functionally conserved STORR gene fusion in Papaver species that diverged 16.8 million years ago.</title>
        <authorList>
            <person name="Catania T."/>
        </authorList>
    </citation>
    <scope>NUCLEOTIDE SEQUENCE</scope>
    <source>
        <strain evidence="4">S-191538</strain>
    </source>
</reference>
<evidence type="ECO:0000313" key="5">
    <source>
        <dbReference type="Proteomes" id="UP001177140"/>
    </source>
</evidence>
<dbReference type="Proteomes" id="UP001177140">
    <property type="component" value="Unassembled WGS sequence"/>
</dbReference>
<comment type="caution">
    <text evidence="4">The sequence shown here is derived from an EMBL/GenBank/DDBJ whole genome shotgun (WGS) entry which is preliminary data.</text>
</comment>
<keyword evidence="1" id="KW-0808">Transferase</keyword>
<dbReference type="SUPFAM" id="SSF54495">
    <property type="entry name" value="UBC-like"/>
    <property type="match status" value="1"/>
</dbReference>
<accession>A0AA41SC78</accession>
<dbReference type="Pfam" id="PF00179">
    <property type="entry name" value="UQ_con"/>
    <property type="match status" value="1"/>
</dbReference>
<evidence type="ECO:0000259" key="3">
    <source>
        <dbReference type="PROSITE" id="PS50127"/>
    </source>
</evidence>
<evidence type="ECO:0000256" key="1">
    <source>
        <dbReference type="ARBA" id="ARBA00022679"/>
    </source>
</evidence>
<dbReference type="PANTHER" id="PTHR46116:SF41">
    <property type="entry name" value="UBIQUITIN-CONJUGATING ENZYME E2 25-RELATED"/>
    <property type="match status" value="1"/>
</dbReference>
<dbReference type="PROSITE" id="PS50127">
    <property type="entry name" value="UBC_2"/>
    <property type="match status" value="1"/>
</dbReference>
<feature type="domain" description="UBC core" evidence="3">
    <location>
        <begin position="60"/>
        <end position="232"/>
    </location>
</feature>
<protein>
    <recommendedName>
        <fullName evidence="3">UBC core domain-containing protein</fullName>
    </recommendedName>
</protein>
<keyword evidence="2" id="KW-0833">Ubl conjugation pathway</keyword>
<dbReference type="GO" id="GO:0061631">
    <property type="term" value="F:ubiquitin conjugating enzyme activity"/>
    <property type="evidence" value="ECO:0007669"/>
    <property type="project" value="TreeGrafter"/>
</dbReference>
<organism evidence="4 5">
    <name type="scientific">Papaver nudicaule</name>
    <name type="common">Iceland poppy</name>
    <dbReference type="NCBI Taxonomy" id="74823"/>
    <lineage>
        <taxon>Eukaryota</taxon>
        <taxon>Viridiplantae</taxon>
        <taxon>Streptophyta</taxon>
        <taxon>Embryophyta</taxon>
        <taxon>Tracheophyta</taxon>
        <taxon>Spermatophyta</taxon>
        <taxon>Magnoliopsida</taxon>
        <taxon>Ranunculales</taxon>
        <taxon>Papaveraceae</taxon>
        <taxon>Papaveroideae</taxon>
        <taxon>Papaver</taxon>
    </lineage>
</organism>
<proteinExistence type="predicted"/>
<dbReference type="Gene3D" id="3.10.110.10">
    <property type="entry name" value="Ubiquitin Conjugating Enzyme"/>
    <property type="match status" value="1"/>
</dbReference>
<dbReference type="SMART" id="SM00212">
    <property type="entry name" value="UBCc"/>
    <property type="match status" value="1"/>
</dbReference>
<keyword evidence="5" id="KW-1185">Reference proteome</keyword>
<dbReference type="EMBL" id="JAJJMA010116712">
    <property type="protein sequence ID" value="MCL7031853.1"/>
    <property type="molecule type" value="Genomic_DNA"/>
</dbReference>
<gene>
    <name evidence="4" type="ORF">MKW94_020203</name>
</gene>
<dbReference type="InterPro" id="IPR000608">
    <property type="entry name" value="UBC"/>
</dbReference>
<evidence type="ECO:0000256" key="2">
    <source>
        <dbReference type="ARBA" id="ARBA00022786"/>
    </source>
</evidence>
<name>A0AA41SC78_PAPNU</name>